<dbReference type="GO" id="GO:0004605">
    <property type="term" value="F:phosphatidate cytidylyltransferase activity"/>
    <property type="evidence" value="ECO:0007669"/>
    <property type="project" value="UniProtKB-EC"/>
</dbReference>
<keyword evidence="12 18" id="KW-0548">Nucleotidyltransferase</keyword>
<evidence type="ECO:0000256" key="7">
    <source>
        <dbReference type="ARBA" id="ARBA00019373"/>
    </source>
</evidence>
<dbReference type="STRING" id="1216006.VA7868_00728"/>
<keyword evidence="17" id="KW-1208">Phospholipid metabolism</keyword>
<dbReference type="GO" id="GO:0016024">
    <property type="term" value="P:CDP-diacylglycerol biosynthetic process"/>
    <property type="evidence" value="ECO:0007669"/>
    <property type="project" value="UniProtKB-UniPathway"/>
</dbReference>
<protein>
    <recommendedName>
        <fullName evidence="7 18">Phosphatidate cytidylyltransferase</fullName>
        <ecNumber evidence="6 18">2.7.7.41</ecNumber>
    </recommendedName>
</protein>
<evidence type="ECO:0000256" key="16">
    <source>
        <dbReference type="ARBA" id="ARBA00023209"/>
    </source>
</evidence>
<evidence type="ECO:0000256" key="10">
    <source>
        <dbReference type="ARBA" id="ARBA00022679"/>
    </source>
</evidence>
<evidence type="ECO:0000256" key="1">
    <source>
        <dbReference type="ARBA" id="ARBA00001698"/>
    </source>
</evidence>
<evidence type="ECO:0000256" key="18">
    <source>
        <dbReference type="RuleBase" id="RU003938"/>
    </source>
</evidence>
<sequence>MKQRVITALILAPLVVLGIFKLPLTIFIIALSFITLLGFWEWTQFIDLKYRISSLIPPVILGGLSLYLLTPQLSMTHDVSPLCSVLLWVGSGWWVLASYFAMTYPASSRYWSHSKWLKQIFGLFTLLPFFWSVVLLRTEDMAQDFTYGAKLVLFVCLVVWIADSGAYFAGRFLGKHKMAPRVSPNKTLEGLAGGVFTAVIAAYFLSGWFDIHFTSHSSMFVIILCTVIFSVLGDLVESMFKRMSGIKDSSHLIPGHGGVLDRIDSLTAAFPVFAFLYFQL</sequence>
<dbReference type="OrthoDB" id="9799199at2"/>
<keyword evidence="14" id="KW-0443">Lipid metabolism</keyword>
<evidence type="ECO:0000256" key="8">
    <source>
        <dbReference type="ARBA" id="ARBA00022475"/>
    </source>
</evidence>
<evidence type="ECO:0000256" key="4">
    <source>
        <dbReference type="ARBA" id="ARBA00005189"/>
    </source>
</evidence>
<evidence type="ECO:0000256" key="9">
    <source>
        <dbReference type="ARBA" id="ARBA00022516"/>
    </source>
</evidence>
<comment type="subcellular location">
    <subcellularLocation>
        <location evidence="2">Cell membrane</location>
        <topology evidence="2">Multi-pass membrane protein</topology>
    </subcellularLocation>
</comment>
<evidence type="ECO:0000256" key="5">
    <source>
        <dbReference type="ARBA" id="ARBA00010185"/>
    </source>
</evidence>
<evidence type="ECO:0000313" key="20">
    <source>
        <dbReference type="EMBL" id="SHH86725.1"/>
    </source>
</evidence>
<comment type="pathway">
    <text evidence="3 18">Phospholipid metabolism; CDP-diacylglycerol biosynthesis; CDP-diacylglycerol from sn-glycerol 3-phosphate: step 3/3.</text>
</comment>
<reference evidence="20 21" key="1">
    <citation type="submission" date="2016-11" db="EMBL/GenBank/DDBJ databases">
        <authorList>
            <person name="Jaros S."/>
            <person name="Januszkiewicz K."/>
            <person name="Wedrychowicz H."/>
        </authorList>
    </citation>
    <scope>NUCLEOTIDE SEQUENCE [LARGE SCALE GENOMIC DNA]</scope>
    <source>
        <strain evidence="20 21">CECT 7868</strain>
    </source>
</reference>
<keyword evidence="9" id="KW-0444">Lipid biosynthesis</keyword>
<feature type="transmembrane region" description="Helical" evidence="19">
    <location>
        <begin position="12"/>
        <end position="40"/>
    </location>
</feature>
<keyword evidence="10 18" id="KW-0808">Transferase</keyword>
<dbReference type="UniPathway" id="UPA00557">
    <property type="reaction ID" value="UER00614"/>
</dbReference>
<proteinExistence type="inferred from homology"/>
<feature type="transmembrane region" description="Helical" evidence="19">
    <location>
        <begin position="85"/>
        <end position="104"/>
    </location>
</feature>
<keyword evidence="11 18" id="KW-0812">Transmembrane</keyword>
<evidence type="ECO:0000256" key="15">
    <source>
        <dbReference type="ARBA" id="ARBA00023136"/>
    </source>
</evidence>
<keyword evidence="15 19" id="KW-0472">Membrane</keyword>
<gene>
    <name evidence="20" type="primary">cdsA</name>
    <name evidence="20" type="ORF">VA7868_00728</name>
</gene>
<keyword evidence="21" id="KW-1185">Reference proteome</keyword>
<evidence type="ECO:0000256" key="3">
    <source>
        <dbReference type="ARBA" id="ARBA00005119"/>
    </source>
</evidence>
<dbReference type="AlphaFoldDB" id="A0A1M5WGX0"/>
<comment type="pathway">
    <text evidence="4">Lipid metabolism.</text>
</comment>
<feature type="transmembrane region" description="Helical" evidence="19">
    <location>
        <begin position="215"/>
        <end position="236"/>
    </location>
</feature>
<evidence type="ECO:0000256" key="19">
    <source>
        <dbReference type="SAM" id="Phobius"/>
    </source>
</evidence>
<dbReference type="Proteomes" id="UP000184608">
    <property type="component" value="Unassembled WGS sequence"/>
</dbReference>
<evidence type="ECO:0000256" key="17">
    <source>
        <dbReference type="ARBA" id="ARBA00023264"/>
    </source>
</evidence>
<dbReference type="GO" id="GO:0005886">
    <property type="term" value="C:plasma membrane"/>
    <property type="evidence" value="ECO:0007669"/>
    <property type="project" value="UniProtKB-SubCell"/>
</dbReference>
<comment type="catalytic activity">
    <reaction evidence="1 18">
        <text>a 1,2-diacyl-sn-glycero-3-phosphate + CTP + H(+) = a CDP-1,2-diacyl-sn-glycerol + diphosphate</text>
        <dbReference type="Rhea" id="RHEA:16229"/>
        <dbReference type="ChEBI" id="CHEBI:15378"/>
        <dbReference type="ChEBI" id="CHEBI:33019"/>
        <dbReference type="ChEBI" id="CHEBI:37563"/>
        <dbReference type="ChEBI" id="CHEBI:58332"/>
        <dbReference type="ChEBI" id="CHEBI:58608"/>
        <dbReference type="EC" id="2.7.7.41"/>
    </reaction>
</comment>
<keyword evidence="13 19" id="KW-1133">Transmembrane helix</keyword>
<evidence type="ECO:0000313" key="21">
    <source>
        <dbReference type="Proteomes" id="UP000184608"/>
    </source>
</evidence>
<accession>A0A1M5WGX0</accession>
<comment type="similarity">
    <text evidence="5 18">Belongs to the CDS family.</text>
</comment>
<evidence type="ECO:0000256" key="14">
    <source>
        <dbReference type="ARBA" id="ARBA00023098"/>
    </source>
</evidence>
<evidence type="ECO:0000256" key="6">
    <source>
        <dbReference type="ARBA" id="ARBA00012487"/>
    </source>
</evidence>
<feature type="transmembrane region" description="Helical" evidence="19">
    <location>
        <begin position="147"/>
        <end position="169"/>
    </location>
</feature>
<dbReference type="PANTHER" id="PTHR46382:SF1">
    <property type="entry name" value="PHOSPHATIDATE CYTIDYLYLTRANSFERASE"/>
    <property type="match status" value="1"/>
</dbReference>
<dbReference type="Pfam" id="PF01148">
    <property type="entry name" value="CTP_transf_1"/>
    <property type="match status" value="1"/>
</dbReference>
<evidence type="ECO:0000256" key="13">
    <source>
        <dbReference type="ARBA" id="ARBA00022989"/>
    </source>
</evidence>
<dbReference type="PANTHER" id="PTHR46382">
    <property type="entry name" value="PHOSPHATIDATE CYTIDYLYLTRANSFERASE"/>
    <property type="match status" value="1"/>
</dbReference>
<organism evidence="20 21">
    <name type="scientific">Vibrio aerogenes CECT 7868</name>
    <dbReference type="NCBI Taxonomy" id="1216006"/>
    <lineage>
        <taxon>Bacteria</taxon>
        <taxon>Pseudomonadati</taxon>
        <taxon>Pseudomonadota</taxon>
        <taxon>Gammaproteobacteria</taxon>
        <taxon>Vibrionales</taxon>
        <taxon>Vibrionaceae</taxon>
        <taxon>Vibrio</taxon>
    </lineage>
</organism>
<feature type="transmembrane region" description="Helical" evidence="19">
    <location>
        <begin position="116"/>
        <end position="135"/>
    </location>
</feature>
<evidence type="ECO:0000256" key="12">
    <source>
        <dbReference type="ARBA" id="ARBA00022695"/>
    </source>
</evidence>
<dbReference type="PROSITE" id="PS01315">
    <property type="entry name" value="CDS"/>
    <property type="match status" value="1"/>
</dbReference>
<name>A0A1M5WGX0_9VIBR</name>
<evidence type="ECO:0000256" key="11">
    <source>
        <dbReference type="ARBA" id="ARBA00022692"/>
    </source>
</evidence>
<keyword evidence="16" id="KW-0594">Phospholipid biosynthesis</keyword>
<keyword evidence="8" id="KW-1003">Cell membrane</keyword>
<dbReference type="InterPro" id="IPR000374">
    <property type="entry name" value="PC_trans"/>
</dbReference>
<dbReference type="EMBL" id="FQXZ01000007">
    <property type="protein sequence ID" value="SHH86725.1"/>
    <property type="molecule type" value="Genomic_DNA"/>
</dbReference>
<feature type="transmembrane region" description="Helical" evidence="19">
    <location>
        <begin position="52"/>
        <end position="70"/>
    </location>
</feature>
<dbReference type="EC" id="2.7.7.41" evidence="6 18"/>
<dbReference type="RefSeq" id="WP_073602497.1">
    <property type="nucleotide sequence ID" value="NZ_FQXZ01000007.1"/>
</dbReference>
<feature type="transmembrane region" description="Helical" evidence="19">
    <location>
        <begin position="190"/>
        <end position="209"/>
    </location>
</feature>
<evidence type="ECO:0000256" key="2">
    <source>
        <dbReference type="ARBA" id="ARBA00004651"/>
    </source>
</evidence>